<evidence type="ECO:0000256" key="1">
    <source>
        <dbReference type="SAM" id="SignalP"/>
    </source>
</evidence>
<sequence length="244" mass="26870">MKQLIKYIVFGLFSVSLFSCGLDNYEAPESKLYGQVFYKDASGEKHELHVKGTASSIKASIYQYGYALSNAIEVYLDQDAKFEAILFDGEYHIILNSGNGPWKTVQISEAKKDTVDFNLSGTQTIELFVTPYFLVKNANVSLSGSTISATCDIERIIEDAEVSVAEVFLSTTNFVDEDSNFARYSFEDKTPGAGKSYSVTITDGNVLSSIETAKKRSGKIYGRIGVKANGASQYIYSNVFELSL</sequence>
<dbReference type="Proteomes" id="UP000033035">
    <property type="component" value="Unassembled WGS sequence"/>
</dbReference>
<dbReference type="AlphaFoldDB" id="A0A0F5JDA6"/>
<dbReference type="HOGENOM" id="CLU_105795_0_0_10"/>
<comment type="caution">
    <text evidence="4">The sequence shown here is derived from an EMBL/GenBank/DDBJ whole genome shotgun (WGS) entry which is preliminary data.</text>
</comment>
<evidence type="ECO:0008006" key="6">
    <source>
        <dbReference type="Google" id="ProtNLM"/>
    </source>
</evidence>
<proteinExistence type="predicted"/>
<dbReference type="EMBL" id="AQHW01000015">
    <property type="protein sequence ID" value="KKB55744.1"/>
    <property type="molecule type" value="Genomic_DNA"/>
</dbReference>
<protein>
    <recommendedName>
        <fullName evidence="6">DUF3823 domain-containing protein</fullName>
    </recommendedName>
</protein>
<feature type="signal peptide" evidence="1">
    <location>
        <begin position="1"/>
        <end position="21"/>
    </location>
</feature>
<evidence type="ECO:0000313" key="4">
    <source>
        <dbReference type="EMBL" id="KKB55744.1"/>
    </source>
</evidence>
<feature type="domain" description="DUF3823" evidence="3">
    <location>
        <begin position="134"/>
        <end position="239"/>
    </location>
</feature>
<reference evidence="4 5" key="1">
    <citation type="submission" date="2013-04" db="EMBL/GenBank/DDBJ databases">
        <title>The Genome Sequence of Parabacteroides gordonii DSM 23371.</title>
        <authorList>
            <consortium name="The Broad Institute Genomics Platform"/>
            <person name="Earl A."/>
            <person name="Ward D."/>
            <person name="Feldgarden M."/>
            <person name="Gevers D."/>
            <person name="Martens E."/>
            <person name="Sakamoto M."/>
            <person name="Benno Y."/>
            <person name="Suzuki N."/>
            <person name="Matsunaga N."/>
            <person name="Koshihara K."/>
            <person name="Seki M."/>
            <person name="Komiya H."/>
            <person name="Walker B."/>
            <person name="Young S."/>
            <person name="Zeng Q."/>
            <person name="Gargeya S."/>
            <person name="Fitzgerald M."/>
            <person name="Haas B."/>
            <person name="Abouelleil A."/>
            <person name="Allen A.W."/>
            <person name="Alvarado L."/>
            <person name="Arachchi H.M."/>
            <person name="Berlin A.M."/>
            <person name="Chapman S.B."/>
            <person name="Gainer-Dewar J."/>
            <person name="Goldberg J."/>
            <person name="Griggs A."/>
            <person name="Gujja S."/>
            <person name="Hansen M."/>
            <person name="Howarth C."/>
            <person name="Imamovic A."/>
            <person name="Ireland A."/>
            <person name="Larimer J."/>
            <person name="McCowan C."/>
            <person name="Murphy C."/>
            <person name="Pearson M."/>
            <person name="Poon T.W."/>
            <person name="Priest M."/>
            <person name="Roberts A."/>
            <person name="Saif S."/>
            <person name="Shea T."/>
            <person name="Sisk P."/>
            <person name="Sykes S."/>
            <person name="Wortman J."/>
            <person name="Nusbaum C."/>
            <person name="Birren B."/>
        </authorList>
    </citation>
    <scope>NUCLEOTIDE SEQUENCE [LARGE SCALE GENOMIC DNA]</scope>
    <source>
        <strain evidence="4 5">MS-1</strain>
    </source>
</reference>
<dbReference type="Pfam" id="PF18003">
    <property type="entry name" value="DUF3823_C"/>
    <property type="match status" value="1"/>
</dbReference>
<dbReference type="InterPro" id="IPR041186">
    <property type="entry name" value="DUF3823_C"/>
</dbReference>
<keyword evidence="1" id="KW-0732">Signal</keyword>
<evidence type="ECO:0000313" key="5">
    <source>
        <dbReference type="Proteomes" id="UP000033035"/>
    </source>
</evidence>
<dbReference type="RefSeq" id="WP_028726198.1">
    <property type="nucleotide sequence ID" value="NZ_AUAE01000008.1"/>
</dbReference>
<gene>
    <name evidence="4" type="ORF">HMPREF1536_03219</name>
</gene>
<accession>A0A0F5JDA6</accession>
<dbReference type="PROSITE" id="PS51257">
    <property type="entry name" value="PROKAR_LIPOPROTEIN"/>
    <property type="match status" value="1"/>
</dbReference>
<evidence type="ECO:0000259" key="2">
    <source>
        <dbReference type="Pfam" id="PF12866"/>
    </source>
</evidence>
<dbReference type="Gene3D" id="2.60.40.1120">
    <property type="entry name" value="Carboxypeptidase-like, regulatory domain"/>
    <property type="match status" value="1"/>
</dbReference>
<dbReference type="PATRIC" id="fig|1203610.3.peg.3282"/>
<keyword evidence="5" id="KW-1185">Reference proteome</keyword>
<name>A0A0F5JDA6_9BACT</name>
<feature type="chain" id="PRO_5002489119" description="DUF3823 domain-containing protein" evidence="1">
    <location>
        <begin position="22"/>
        <end position="244"/>
    </location>
</feature>
<dbReference type="STRING" id="1203610.HMPREF1536_03219"/>
<feature type="domain" description="DUF3823" evidence="2">
    <location>
        <begin position="31"/>
        <end position="129"/>
    </location>
</feature>
<dbReference type="Pfam" id="PF12866">
    <property type="entry name" value="DUF3823"/>
    <property type="match status" value="1"/>
</dbReference>
<dbReference type="InterPro" id="IPR024278">
    <property type="entry name" value="DUF3823_N"/>
</dbReference>
<evidence type="ECO:0000259" key="3">
    <source>
        <dbReference type="Pfam" id="PF18003"/>
    </source>
</evidence>
<dbReference type="Gene3D" id="2.60.40.2060">
    <property type="match status" value="1"/>
</dbReference>
<organism evidence="4 5">
    <name type="scientific">Parabacteroides gordonii MS-1 = DSM 23371</name>
    <dbReference type="NCBI Taxonomy" id="1203610"/>
    <lineage>
        <taxon>Bacteria</taxon>
        <taxon>Pseudomonadati</taxon>
        <taxon>Bacteroidota</taxon>
        <taxon>Bacteroidia</taxon>
        <taxon>Bacteroidales</taxon>
        <taxon>Tannerellaceae</taxon>
        <taxon>Parabacteroides</taxon>
    </lineage>
</organism>